<organism evidence="1 2">
    <name type="scientific">Streptomyces spongiae</name>
    <dbReference type="NCBI Taxonomy" id="565072"/>
    <lineage>
        <taxon>Bacteria</taxon>
        <taxon>Bacillati</taxon>
        <taxon>Actinomycetota</taxon>
        <taxon>Actinomycetes</taxon>
        <taxon>Kitasatosporales</taxon>
        <taxon>Streptomycetaceae</taxon>
        <taxon>Streptomyces</taxon>
    </lineage>
</organism>
<gene>
    <name evidence="1" type="ORF">FNH08_41715</name>
</gene>
<dbReference type="AlphaFoldDB" id="A0A5N8XWJ8"/>
<protein>
    <submittedName>
        <fullName evidence="1">Uncharacterized protein</fullName>
    </submittedName>
</protein>
<dbReference type="EMBL" id="VJZC01000570">
    <property type="protein sequence ID" value="MPY63448.1"/>
    <property type="molecule type" value="Genomic_DNA"/>
</dbReference>
<comment type="caution">
    <text evidence="1">The sequence shown here is derived from an EMBL/GenBank/DDBJ whole genome shotgun (WGS) entry which is preliminary data.</text>
</comment>
<dbReference type="Proteomes" id="UP000400924">
    <property type="component" value="Unassembled WGS sequence"/>
</dbReference>
<evidence type="ECO:0000313" key="1">
    <source>
        <dbReference type="EMBL" id="MPY63448.1"/>
    </source>
</evidence>
<evidence type="ECO:0000313" key="2">
    <source>
        <dbReference type="Proteomes" id="UP000400924"/>
    </source>
</evidence>
<name>A0A5N8XWJ8_9ACTN</name>
<reference evidence="1 2" key="1">
    <citation type="submission" date="2019-07" db="EMBL/GenBank/DDBJ databases">
        <title>New species of Amycolatopsis and Streptomyces.</title>
        <authorList>
            <person name="Duangmal K."/>
            <person name="Teo W.F.A."/>
            <person name="Lipun K."/>
        </authorList>
    </citation>
    <scope>NUCLEOTIDE SEQUENCE [LARGE SCALE GENOMIC DNA]</scope>
    <source>
        <strain evidence="1 2">NBRC 106415</strain>
    </source>
</reference>
<feature type="non-terminal residue" evidence="1">
    <location>
        <position position="94"/>
    </location>
</feature>
<proteinExistence type="predicted"/>
<accession>A0A5N8XWJ8</accession>
<sequence length="94" mass="9346">MTPSAALPGAGAVLRVMRGAAGRRVLQVVLLVGGLFALGFLCGEQAHAADGTSPGAVTGVVTTSSEAVRFALHAAPAEDAPAVTAKSTTRDMED</sequence>
<keyword evidence="2" id="KW-1185">Reference proteome</keyword>